<dbReference type="PROSITE" id="PS51257">
    <property type="entry name" value="PROKAR_LIPOPROTEIN"/>
    <property type="match status" value="1"/>
</dbReference>
<dbReference type="AlphaFoldDB" id="A0A097EQL6"/>
<dbReference type="OrthoDB" id="5604712at2"/>
<accession>A0A097EQL6</accession>
<evidence type="ECO:0008006" key="3">
    <source>
        <dbReference type="Google" id="ProtNLM"/>
    </source>
</evidence>
<evidence type="ECO:0000313" key="1">
    <source>
        <dbReference type="EMBL" id="AIT09864.1"/>
    </source>
</evidence>
<reference evidence="1 2" key="1">
    <citation type="submission" date="2014-10" db="EMBL/GenBank/DDBJ databases">
        <title>Whole genome sequence of Francisella endociliophora strain FSC1006, isolated from a laboratory culture of the marine ciliate Euplotes raikovi.</title>
        <authorList>
            <person name="Granberg M."/>
            <person name="Backman S."/>
            <person name="Lundmark E."/>
            <person name="Nilsson E."/>
            <person name="Karlsson E."/>
            <person name="Thelaus J."/>
            <person name="Ohrman C."/>
            <person name="Larkeryd A."/>
            <person name="Stenberg P."/>
        </authorList>
    </citation>
    <scope>NUCLEOTIDE SEQUENCE [LARGE SCALE GENOMIC DNA]</scope>
    <source>
        <strain evidence="1 2">FSC1006</strain>
    </source>
</reference>
<gene>
    <name evidence="1" type="ORF">LO80_07700</name>
</gene>
<keyword evidence="2" id="KW-1185">Reference proteome</keyword>
<organism evidence="1 2">
    <name type="scientific">Candidatus Francisella endociliophora</name>
    <dbReference type="NCBI Taxonomy" id="653937"/>
    <lineage>
        <taxon>Bacteria</taxon>
        <taxon>Pseudomonadati</taxon>
        <taxon>Pseudomonadota</taxon>
        <taxon>Gammaproteobacteria</taxon>
        <taxon>Thiotrichales</taxon>
        <taxon>Francisellaceae</taxon>
        <taxon>Francisella</taxon>
    </lineage>
</organism>
<dbReference type="HOGENOM" id="CLU_1632975_0_0_6"/>
<dbReference type="Proteomes" id="UP000029672">
    <property type="component" value="Chromosome"/>
</dbReference>
<sequence>MSFLKAFSKNTIFITVIAITISSCATGPQKAQELPLLEHKYSTKKTLAYSRFGFDFASTPSGMFNVLDKKPTEFDINIYIGDNQGCKFIYTKDPKGDTEEVTKTESIKGYLSGSNVLLELDCQGKDSNIDYKIVSYANGIEYDKIGNLSYLVESGELE</sequence>
<dbReference type="KEGG" id="frf:LO80_07700"/>
<dbReference type="RefSeq" id="WP_040010169.1">
    <property type="nucleotide sequence ID" value="NZ_CP009574.1"/>
</dbReference>
<evidence type="ECO:0000313" key="2">
    <source>
        <dbReference type="Proteomes" id="UP000029672"/>
    </source>
</evidence>
<dbReference type="EMBL" id="CP009574">
    <property type="protein sequence ID" value="AIT09864.1"/>
    <property type="molecule type" value="Genomic_DNA"/>
</dbReference>
<proteinExistence type="predicted"/>
<name>A0A097EQL6_9GAMM</name>
<protein>
    <recommendedName>
        <fullName evidence="3">Lipoprotein</fullName>
    </recommendedName>
</protein>